<gene>
    <name evidence="3" type="ORF">MKW94_001025</name>
</gene>
<feature type="coiled-coil region" evidence="1">
    <location>
        <begin position="216"/>
        <end position="243"/>
    </location>
</feature>
<feature type="compositionally biased region" description="Polar residues" evidence="2">
    <location>
        <begin position="446"/>
        <end position="456"/>
    </location>
</feature>
<name>A0AA42ATG6_PAPNU</name>
<evidence type="ECO:0000313" key="4">
    <source>
        <dbReference type="Proteomes" id="UP001177140"/>
    </source>
</evidence>
<proteinExistence type="predicted"/>
<evidence type="ECO:0000256" key="2">
    <source>
        <dbReference type="SAM" id="MobiDB-lite"/>
    </source>
</evidence>
<keyword evidence="1" id="KW-0175">Coiled coil</keyword>
<feature type="compositionally biased region" description="Polar residues" evidence="2">
    <location>
        <begin position="463"/>
        <end position="472"/>
    </location>
</feature>
<dbReference type="PANTHER" id="PTHR31008">
    <property type="entry name" value="COP1-INTERACTING PROTEIN-RELATED"/>
    <property type="match status" value="1"/>
</dbReference>
<feature type="region of interest" description="Disordered" evidence="2">
    <location>
        <begin position="33"/>
        <end position="75"/>
    </location>
</feature>
<comment type="caution">
    <text evidence="3">The sequence shown here is derived from an EMBL/GenBank/DDBJ whole genome shotgun (WGS) entry which is preliminary data.</text>
</comment>
<feature type="region of interest" description="Disordered" evidence="2">
    <location>
        <begin position="759"/>
        <end position="865"/>
    </location>
</feature>
<dbReference type="Proteomes" id="UP001177140">
    <property type="component" value="Unassembled WGS sequence"/>
</dbReference>
<feature type="compositionally biased region" description="Basic and acidic residues" evidence="2">
    <location>
        <begin position="853"/>
        <end position="865"/>
    </location>
</feature>
<reference evidence="3" key="1">
    <citation type="submission" date="2022-03" db="EMBL/GenBank/DDBJ databases">
        <title>A functionally conserved STORR gene fusion in Papaver species that diverged 16.8 million years ago.</title>
        <authorList>
            <person name="Catania T."/>
        </authorList>
    </citation>
    <scope>NUCLEOTIDE SEQUENCE</scope>
    <source>
        <strain evidence="3">S-191538</strain>
    </source>
</reference>
<keyword evidence="4" id="KW-1185">Reference proteome</keyword>
<sequence>MPFMGTGAGGDGVAVVPAVIGFKDHQFKPHMQLNVSTFKDSPPSFGGKRSQESLRNNQKARKRNAKDNSSPMVSPLHSKSFAWKLAAAIGTTDDDDFEFKTEQTTRSLEADTAPVAAVDGGGDVPAFQQSHGNKSLSDKDQVVPSLEAFVAGGSPRAGDSGGQVKTLVASSSPRAGDSGGHVNGVVLQRQGSVPEQNGELQAKGDMLVPEVQAVSYSKANQELNDLQMKANELEKFFEEHKRRILKDQLTFEKLPTDNNSAKELDANSTTNMMMVDNEDYGRSSDSGSSKQKLEENDFAEEAKGKFYDRYVEKRDAKLREEWSSKEGKMKALEESLERNRAEMEAKFSGYSPRNQDSTLNACRRAERLRSFNVRSVQENNEQVSFIDSVDEEDLSEFPENNLWELRRSLPWELTAASSSNSTAKKIVSNRTSSSSIPRTTTIPIAKSSTKPSNSPLNRRRTVLENSKASPTNRQRKYNRSKSNIDELSISKEFKPRETQSLRNSSARESKDVSSITAERVEQTSKTSRPFLKKGSGVGPGAGANVAKLKVLAASENLKSEKELDESPHKLQEDPISGLAKVEEAEAEAHFEPVIEEQGFKAINAAAALENENLMVKWESEKSSHTGFRNSEVLQLFSQVDPNAVAEVSVPVLPTTLHNIIEPMQDFIEESTGSRNPLVQPTFSSDGDACLESPMGSHSSWNSQSRTKLETEVMMRNKMGSGRTIVVANASNHHYRKDVKKGFKRLLKFGKKSKKKENMMGWVSPATTSEAGFDNVESRDYSNRPSEELQKSRLGSEGRTSYDSFNNSEGFNEQVKRSSNPAASEMFKPREDRISGSSSKAPRSFFSLSSFRTKGSESKSRLKESY</sequence>
<organism evidence="3 4">
    <name type="scientific">Papaver nudicaule</name>
    <name type="common">Iceland poppy</name>
    <dbReference type="NCBI Taxonomy" id="74823"/>
    <lineage>
        <taxon>Eukaryota</taxon>
        <taxon>Viridiplantae</taxon>
        <taxon>Streptophyta</taxon>
        <taxon>Embryophyta</taxon>
        <taxon>Tracheophyta</taxon>
        <taxon>Spermatophyta</taxon>
        <taxon>Magnoliopsida</taxon>
        <taxon>Ranunculales</taxon>
        <taxon>Papaveraceae</taxon>
        <taxon>Papaveroideae</taxon>
        <taxon>Papaver</taxon>
    </lineage>
</organism>
<dbReference type="PANTHER" id="PTHR31008:SF15">
    <property type="entry name" value="GPI-ANCHORED ADHESIN-LIKE PROTEIN"/>
    <property type="match status" value="1"/>
</dbReference>
<feature type="compositionally biased region" description="Polar residues" evidence="2">
    <location>
        <begin position="834"/>
        <end position="852"/>
    </location>
</feature>
<feature type="compositionally biased region" description="Polar residues" evidence="2">
    <location>
        <begin position="797"/>
        <end position="821"/>
    </location>
</feature>
<evidence type="ECO:0000256" key="1">
    <source>
        <dbReference type="SAM" id="Coils"/>
    </source>
</evidence>
<dbReference type="EMBL" id="JAJJMA010218530">
    <property type="protein sequence ID" value="MCL7040963.1"/>
    <property type="molecule type" value="Genomic_DNA"/>
</dbReference>
<feature type="region of interest" description="Disordered" evidence="2">
    <location>
        <begin position="416"/>
        <end position="539"/>
    </location>
</feature>
<accession>A0AA42ATG6</accession>
<feature type="compositionally biased region" description="Basic and acidic residues" evidence="2">
    <location>
        <begin position="775"/>
        <end position="795"/>
    </location>
</feature>
<feature type="compositionally biased region" description="Basic and acidic residues" evidence="2">
    <location>
        <begin position="482"/>
        <end position="511"/>
    </location>
</feature>
<feature type="region of interest" description="Disordered" evidence="2">
    <location>
        <begin position="104"/>
        <end position="141"/>
    </location>
</feature>
<feature type="compositionally biased region" description="Low complexity" evidence="2">
    <location>
        <begin position="430"/>
        <end position="444"/>
    </location>
</feature>
<dbReference type="AlphaFoldDB" id="A0AA42ATG6"/>
<evidence type="ECO:0000313" key="3">
    <source>
        <dbReference type="EMBL" id="MCL7040963.1"/>
    </source>
</evidence>
<protein>
    <submittedName>
        <fullName evidence="3">Uncharacterized protein</fullName>
    </submittedName>
</protein>